<evidence type="ECO:0000313" key="1">
    <source>
        <dbReference type="EMBL" id="KAJ8491828.1"/>
    </source>
</evidence>
<sequence length="156" mass="17899">MSIFFSWELKLLSFMVAKTRKKESTTLHPFKSEWCGETGTTTITFINENQTETTLFDLKHLLQEATATTTTVCSWDITYDSLSHKQNPRIKLGFPETLFVPSDRFLADLSRPDRDWDLARDRAVNRGRSSKTIPFPGSSEEQEEAYPAKTYTTCCI</sequence>
<gene>
    <name evidence="1" type="ORF">OPV22_013549</name>
</gene>
<protein>
    <submittedName>
        <fullName evidence="1">Uncharacterized protein</fullName>
    </submittedName>
</protein>
<comment type="caution">
    <text evidence="1">The sequence shown here is derived from an EMBL/GenBank/DDBJ whole genome shotgun (WGS) entry which is preliminary data.</text>
</comment>
<keyword evidence="2" id="KW-1185">Reference proteome</keyword>
<evidence type="ECO:0000313" key="2">
    <source>
        <dbReference type="Proteomes" id="UP001222027"/>
    </source>
</evidence>
<dbReference type="EMBL" id="JAQQAF010000004">
    <property type="protein sequence ID" value="KAJ8491828.1"/>
    <property type="molecule type" value="Genomic_DNA"/>
</dbReference>
<reference evidence="1 2" key="1">
    <citation type="submission" date="2022-12" db="EMBL/GenBank/DDBJ databases">
        <title>Chromosome-scale assembly of the Ensete ventricosum genome.</title>
        <authorList>
            <person name="Dussert Y."/>
            <person name="Stocks J."/>
            <person name="Wendawek A."/>
            <person name="Woldeyes F."/>
            <person name="Nichols R.A."/>
            <person name="Borrell J.S."/>
        </authorList>
    </citation>
    <scope>NUCLEOTIDE SEQUENCE [LARGE SCALE GENOMIC DNA]</scope>
    <source>
        <strain evidence="2">cv. Maze</strain>
        <tissue evidence="1">Seeds</tissue>
    </source>
</reference>
<name>A0AAV8PIR3_ENSVE</name>
<organism evidence="1 2">
    <name type="scientific">Ensete ventricosum</name>
    <name type="common">Abyssinian banana</name>
    <name type="synonym">Musa ensete</name>
    <dbReference type="NCBI Taxonomy" id="4639"/>
    <lineage>
        <taxon>Eukaryota</taxon>
        <taxon>Viridiplantae</taxon>
        <taxon>Streptophyta</taxon>
        <taxon>Embryophyta</taxon>
        <taxon>Tracheophyta</taxon>
        <taxon>Spermatophyta</taxon>
        <taxon>Magnoliopsida</taxon>
        <taxon>Liliopsida</taxon>
        <taxon>Zingiberales</taxon>
        <taxon>Musaceae</taxon>
        <taxon>Ensete</taxon>
    </lineage>
</organism>
<dbReference type="AlphaFoldDB" id="A0AAV8PIR3"/>
<dbReference type="Proteomes" id="UP001222027">
    <property type="component" value="Unassembled WGS sequence"/>
</dbReference>
<proteinExistence type="predicted"/>
<accession>A0AAV8PIR3</accession>